<proteinExistence type="inferred from homology"/>
<dbReference type="Proteomes" id="UP001375743">
    <property type="component" value="Unassembled WGS sequence"/>
</dbReference>
<dbReference type="InterPro" id="IPR000924">
    <property type="entry name" value="Glu/Gln-tRNA-synth"/>
</dbReference>
<keyword evidence="7" id="KW-0648">Protein biosynthesis</keyword>
<dbReference type="PROSITE" id="PS00178">
    <property type="entry name" value="AA_TRNA_LIGASE_I"/>
    <property type="match status" value="1"/>
</dbReference>
<keyword evidence="6 7" id="KW-0030">Aminoacyl-tRNA synthetase</keyword>
<protein>
    <submittedName>
        <fullName evidence="9">tRNA glutamyl-Q(34) synthetase GluQRS</fullName>
        <ecNumber evidence="9">6.1.1.-</ecNumber>
    </submittedName>
</protein>
<keyword evidence="1 7" id="KW-0436">Ligase</keyword>
<evidence type="ECO:0000256" key="7">
    <source>
        <dbReference type="RuleBase" id="RU363037"/>
    </source>
</evidence>
<evidence type="ECO:0000259" key="8">
    <source>
        <dbReference type="Pfam" id="PF00749"/>
    </source>
</evidence>
<evidence type="ECO:0000256" key="1">
    <source>
        <dbReference type="ARBA" id="ARBA00022598"/>
    </source>
</evidence>
<accession>A0ABU8XY37</accession>
<dbReference type="EMBL" id="JBBLZC010000039">
    <property type="protein sequence ID" value="MEK0085974.1"/>
    <property type="molecule type" value="Genomic_DNA"/>
</dbReference>
<dbReference type="Pfam" id="PF00749">
    <property type="entry name" value="tRNA-synt_1c"/>
    <property type="match status" value="1"/>
</dbReference>
<evidence type="ECO:0000256" key="5">
    <source>
        <dbReference type="ARBA" id="ARBA00022840"/>
    </source>
</evidence>
<dbReference type="Gene3D" id="3.40.50.620">
    <property type="entry name" value="HUPs"/>
    <property type="match status" value="1"/>
</dbReference>
<organism evidence="9 10">
    <name type="scientific">Benzoatithermus flavus</name>
    <dbReference type="NCBI Taxonomy" id="3108223"/>
    <lineage>
        <taxon>Bacteria</taxon>
        <taxon>Pseudomonadati</taxon>
        <taxon>Pseudomonadota</taxon>
        <taxon>Alphaproteobacteria</taxon>
        <taxon>Geminicoccales</taxon>
        <taxon>Geminicoccaceae</taxon>
        <taxon>Benzoatithermus</taxon>
    </lineage>
</organism>
<dbReference type="InterPro" id="IPR001412">
    <property type="entry name" value="aa-tRNA-synth_I_CS"/>
</dbReference>
<feature type="domain" description="Glutamyl/glutaminyl-tRNA synthetase class Ib catalytic" evidence="8">
    <location>
        <begin position="19"/>
        <end position="274"/>
    </location>
</feature>
<evidence type="ECO:0000256" key="2">
    <source>
        <dbReference type="ARBA" id="ARBA00022723"/>
    </source>
</evidence>
<evidence type="ECO:0000256" key="4">
    <source>
        <dbReference type="ARBA" id="ARBA00022833"/>
    </source>
</evidence>
<keyword evidence="2" id="KW-0479">Metal-binding</keyword>
<comment type="similarity">
    <text evidence="7">Belongs to the class-I aminoacyl-tRNA synthetase family.</text>
</comment>
<dbReference type="InterPro" id="IPR020058">
    <property type="entry name" value="Glu/Gln-tRNA-synth_Ib_cat-dom"/>
</dbReference>
<evidence type="ECO:0000256" key="6">
    <source>
        <dbReference type="ARBA" id="ARBA00023146"/>
    </source>
</evidence>
<dbReference type="InterPro" id="IPR014729">
    <property type="entry name" value="Rossmann-like_a/b/a_fold"/>
</dbReference>
<dbReference type="PANTHER" id="PTHR43311">
    <property type="entry name" value="GLUTAMATE--TRNA LIGASE"/>
    <property type="match status" value="1"/>
</dbReference>
<dbReference type="InterPro" id="IPR049940">
    <property type="entry name" value="GluQ/Sye"/>
</dbReference>
<keyword evidence="5 7" id="KW-0067">ATP-binding</keyword>
<evidence type="ECO:0000313" key="9">
    <source>
        <dbReference type="EMBL" id="MEK0085974.1"/>
    </source>
</evidence>
<name>A0ABU8XY37_9PROT</name>
<evidence type="ECO:0000256" key="3">
    <source>
        <dbReference type="ARBA" id="ARBA00022741"/>
    </source>
</evidence>
<comment type="caution">
    <text evidence="9">The sequence shown here is derived from an EMBL/GenBank/DDBJ whole genome shotgun (WGS) entry which is preliminary data.</text>
</comment>
<gene>
    <name evidence="9" type="primary">gluQRS</name>
    <name evidence="9" type="ORF">U1T56_22695</name>
</gene>
<dbReference type="PANTHER" id="PTHR43311:SF1">
    <property type="entry name" value="GLUTAMYL-Q TRNA(ASP) SYNTHETASE"/>
    <property type="match status" value="1"/>
</dbReference>
<dbReference type="SUPFAM" id="SSF52374">
    <property type="entry name" value="Nucleotidylyl transferase"/>
    <property type="match status" value="1"/>
</dbReference>
<reference evidence="9 10" key="1">
    <citation type="submission" date="2024-01" db="EMBL/GenBank/DDBJ databases">
        <title>Multi-omics insights into the function and evolution of sodium benzoate biodegradation pathways in Benzoatithermus flavus gen. nov., sp. nov. from hot spring.</title>
        <authorList>
            <person name="Hu C.-J."/>
            <person name="Li W.-J."/>
        </authorList>
    </citation>
    <scope>NUCLEOTIDE SEQUENCE [LARGE SCALE GENOMIC DNA]</scope>
    <source>
        <strain evidence="9 10">SYSU G07066</strain>
    </source>
</reference>
<dbReference type="RefSeq" id="WP_418161821.1">
    <property type="nucleotide sequence ID" value="NZ_JBBLZC010000039.1"/>
</dbReference>
<keyword evidence="10" id="KW-1185">Reference proteome</keyword>
<keyword evidence="3 7" id="KW-0547">Nucleotide-binding</keyword>
<dbReference type="EC" id="6.1.1.-" evidence="9"/>
<keyword evidence="4" id="KW-0862">Zinc</keyword>
<dbReference type="PRINTS" id="PR00987">
    <property type="entry name" value="TRNASYNTHGLU"/>
</dbReference>
<sequence length="303" mass="34105">MIKGSDFLPLPGPGEPPHVTRFAPSPTGYLHLGHAYSALFAFEAARITGGRFLLRIEDIDRQRCRPEFEQGIMEDLRWIGITWDGPVRRQSEHIDTYRAALDELQRIGVIYPCFCSRKQIRIEIEQAGRAPHGPSGEALYPGICRHLDPAESAWRIRNGEPYALRLDVGKALALTGVLTWEDCRAGVVEADPLSLGDVVLARKDVPTSYHLAVTVDDHLQGVTLVTRGEDLFHATHVHRLLQALLGLRTPRYYHHNLIADSSGQRLAKRNRAITLRHLRDCRRTPDDIWRMIGLSAETNPKAL</sequence>
<dbReference type="GO" id="GO:0016874">
    <property type="term" value="F:ligase activity"/>
    <property type="evidence" value="ECO:0007669"/>
    <property type="project" value="UniProtKB-KW"/>
</dbReference>
<evidence type="ECO:0000313" key="10">
    <source>
        <dbReference type="Proteomes" id="UP001375743"/>
    </source>
</evidence>
<dbReference type="NCBIfam" id="NF004315">
    <property type="entry name" value="PRK05710.1-4"/>
    <property type="match status" value="1"/>
</dbReference>